<dbReference type="GO" id="GO:0051539">
    <property type="term" value="F:4 iron, 4 sulfur cluster binding"/>
    <property type="evidence" value="ECO:0007669"/>
    <property type="project" value="UniProtKB-KW"/>
</dbReference>
<keyword evidence="11 15" id="KW-0408">Iron</keyword>
<dbReference type="GO" id="GO:0006287">
    <property type="term" value="P:base-excision repair, gap-filling"/>
    <property type="evidence" value="ECO:0007669"/>
    <property type="project" value="TreeGrafter"/>
</dbReference>
<dbReference type="OMA" id="MLDQCRY"/>
<dbReference type="Gene3D" id="1.10.132.60">
    <property type="entry name" value="DNA polymerase family B, C-terminal domain"/>
    <property type="match status" value="1"/>
</dbReference>
<dbReference type="SMART" id="SM00486">
    <property type="entry name" value="POLBc"/>
    <property type="match status" value="1"/>
</dbReference>
<keyword evidence="7 15" id="KW-0479">Metal-binding</keyword>
<dbReference type="Pfam" id="PF08490">
    <property type="entry name" value="DUF1744"/>
    <property type="match status" value="1"/>
</dbReference>
<dbReference type="GO" id="GO:0008270">
    <property type="term" value="F:zinc ion binding"/>
    <property type="evidence" value="ECO:0007669"/>
    <property type="project" value="UniProtKB-KW"/>
</dbReference>
<dbReference type="FunFam" id="3.30.342.10:FF:000019">
    <property type="entry name" value="DNA polymerase epsilon catalytic subunit"/>
    <property type="match status" value="1"/>
</dbReference>
<dbReference type="GO" id="GO:0003887">
    <property type="term" value="F:DNA-directed DNA polymerase activity"/>
    <property type="evidence" value="ECO:0007669"/>
    <property type="project" value="UniProtKB-KW"/>
</dbReference>
<keyword evidence="6 15" id="KW-0235">DNA replication</keyword>
<dbReference type="InterPro" id="IPR006134">
    <property type="entry name" value="DNA-dir_DNA_pol_B_multi_dom"/>
</dbReference>
<dbReference type="GO" id="GO:0007113">
    <property type="term" value="P:endomitotic cell cycle"/>
    <property type="evidence" value="ECO:0007669"/>
    <property type="project" value="EnsemblMetazoa"/>
</dbReference>
<dbReference type="InterPro" id="IPR042087">
    <property type="entry name" value="DNA_pol_B_thumb"/>
</dbReference>
<dbReference type="SUPFAM" id="SSF53098">
    <property type="entry name" value="Ribonuclease H-like"/>
    <property type="match status" value="1"/>
</dbReference>
<dbReference type="GO" id="GO:0045004">
    <property type="term" value="P:DNA replication proofreading"/>
    <property type="evidence" value="ECO:0007669"/>
    <property type="project" value="EnsemblMetazoa"/>
</dbReference>
<dbReference type="GO" id="GO:0008622">
    <property type="term" value="C:epsilon DNA polymerase complex"/>
    <property type="evidence" value="ECO:0007669"/>
    <property type="project" value="EnsemblMetazoa"/>
</dbReference>
<evidence type="ECO:0000256" key="7">
    <source>
        <dbReference type="ARBA" id="ARBA00022723"/>
    </source>
</evidence>
<protein>
    <recommendedName>
        <fullName evidence="15">DNA polymerase epsilon catalytic subunit</fullName>
        <ecNumber evidence="15">2.7.7.7</ecNumber>
    </recommendedName>
</protein>
<evidence type="ECO:0000256" key="5">
    <source>
        <dbReference type="ARBA" id="ARBA00022695"/>
    </source>
</evidence>
<comment type="catalytic activity">
    <reaction evidence="15">
        <text>DNA(n) + a 2'-deoxyribonucleoside 5'-triphosphate = DNA(n+1) + diphosphate</text>
        <dbReference type="Rhea" id="RHEA:22508"/>
        <dbReference type="Rhea" id="RHEA-COMP:17339"/>
        <dbReference type="Rhea" id="RHEA-COMP:17340"/>
        <dbReference type="ChEBI" id="CHEBI:33019"/>
        <dbReference type="ChEBI" id="CHEBI:61560"/>
        <dbReference type="ChEBI" id="CHEBI:173112"/>
        <dbReference type="EC" id="2.7.7.7"/>
    </reaction>
</comment>
<evidence type="ECO:0000256" key="16">
    <source>
        <dbReference type="SAM" id="MobiDB-lite"/>
    </source>
</evidence>
<evidence type="ECO:0000256" key="15">
    <source>
        <dbReference type="RuleBase" id="RU365029"/>
    </source>
</evidence>
<dbReference type="Pfam" id="PF22634">
    <property type="entry name" value="POL2_thumb"/>
    <property type="match status" value="1"/>
</dbReference>
<evidence type="ECO:0000256" key="1">
    <source>
        <dbReference type="ARBA" id="ARBA00004123"/>
    </source>
</evidence>
<dbReference type="GO" id="GO:0000166">
    <property type="term" value="F:nucleotide binding"/>
    <property type="evidence" value="ECO:0007669"/>
    <property type="project" value="InterPro"/>
</dbReference>
<dbReference type="Pfam" id="PF23250">
    <property type="entry name" value="zf_DPOE_2"/>
    <property type="match status" value="1"/>
</dbReference>
<keyword evidence="13 15" id="KW-0238">DNA-binding</keyword>
<dbReference type="SMR" id="B4R1G0"/>
<dbReference type="InterPro" id="IPR012337">
    <property type="entry name" value="RNaseH-like_sf"/>
</dbReference>
<evidence type="ECO:0000256" key="4">
    <source>
        <dbReference type="ARBA" id="ARBA00022679"/>
    </source>
</evidence>
<dbReference type="HOGENOM" id="CLU_000556_0_0_1"/>
<comment type="similarity">
    <text evidence="2 15">Belongs to the DNA polymerase type-B family.</text>
</comment>
<dbReference type="Gene3D" id="3.30.420.10">
    <property type="entry name" value="Ribonuclease H-like superfamily/Ribonuclease H"/>
    <property type="match status" value="1"/>
</dbReference>
<dbReference type="InterPro" id="IPR006172">
    <property type="entry name" value="DNA-dir_DNA_pol_B"/>
</dbReference>
<dbReference type="Proteomes" id="UP000000304">
    <property type="component" value="Chromosome 3R"/>
</dbReference>
<dbReference type="STRING" id="7240.B4R1G0"/>
<keyword evidence="14 15" id="KW-0539">Nucleus</keyword>
<evidence type="ECO:0000256" key="12">
    <source>
        <dbReference type="ARBA" id="ARBA00023014"/>
    </source>
</evidence>
<dbReference type="EC" id="2.7.7.7" evidence="15"/>
<keyword evidence="12 15" id="KW-0411">Iron-sulfur</keyword>
<dbReference type="InterPro" id="IPR006133">
    <property type="entry name" value="DNA-dir_DNA_pol_B_exonuc"/>
</dbReference>
<comment type="subcellular location">
    <subcellularLocation>
        <location evidence="1 15">Nucleus</location>
    </subcellularLocation>
</comment>
<evidence type="ECO:0000256" key="3">
    <source>
        <dbReference type="ARBA" id="ARBA00022485"/>
    </source>
</evidence>
<feature type="region of interest" description="Disordered" evidence="16">
    <location>
        <begin position="1224"/>
        <end position="1272"/>
    </location>
</feature>
<dbReference type="FunFam" id="3.30.420.10:FF:000010">
    <property type="entry name" value="DNA polymerase epsilon catalytic subunit"/>
    <property type="match status" value="1"/>
</dbReference>
<evidence type="ECO:0000256" key="9">
    <source>
        <dbReference type="ARBA" id="ARBA00022833"/>
    </source>
</evidence>
<organism evidence="18 19">
    <name type="scientific">Drosophila simulans</name>
    <name type="common">Fruit fly</name>
    <dbReference type="NCBI Taxonomy" id="7240"/>
    <lineage>
        <taxon>Eukaryota</taxon>
        <taxon>Metazoa</taxon>
        <taxon>Ecdysozoa</taxon>
        <taxon>Arthropoda</taxon>
        <taxon>Hexapoda</taxon>
        <taxon>Insecta</taxon>
        <taxon>Pterygota</taxon>
        <taxon>Neoptera</taxon>
        <taxon>Endopterygota</taxon>
        <taxon>Diptera</taxon>
        <taxon>Brachycera</taxon>
        <taxon>Muscomorpha</taxon>
        <taxon>Ephydroidea</taxon>
        <taxon>Drosophilidae</taxon>
        <taxon>Drosophila</taxon>
        <taxon>Sophophora</taxon>
    </lineage>
</organism>
<evidence type="ECO:0000313" key="18">
    <source>
        <dbReference type="EMBL" id="EDX14046.1"/>
    </source>
</evidence>
<name>B4R1G0_DROSI</name>
<evidence type="ECO:0000256" key="14">
    <source>
        <dbReference type="ARBA" id="ARBA00023242"/>
    </source>
</evidence>
<dbReference type="CDD" id="cd05779">
    <property type="entry name" value="DNA_polB_epsilon_exo"/>
    <property type="match status" value="1"/>
</dbReference>
<dbReference type="InterPro" id="IPR013697">
    <property type="entry name" value="DNA_pol_e_suA_C"/>
</dbReference>
<dbReference type="Pfam" id="PF22912">
    <property type="entry name" value="zf-DPOE"/>
    <property type="match status" value="1"/>
</dbReference>
<evidence type="ECO:0000259" key="17">
    <source>
        <dbReference type="SMART" id="SM01159"/>
    </source>
</evidence>
<dbReference type="FunFam" id="1.10.132.60:FF:000002">
    <property type="entry name" value="DNA polymerase epsilon catalytic subunit"/>
    <property type="match status" value="1"/>
</dbReference>
<dbReference type="SMART" id="SM01159">
    <property type="entry name" value="DUF1744"/>
    <property type="match status" value="1"/>
</dbReference>
<dbReference type="Pfam" id="PF03104">
    <property type="entry name" value="DNA_pol_B_exo1"/>
    <property type="match status" value="1"/>
</dbReference>
<dbReference type="PANTHER" id="PTHR10670">
    <property type="entry name" value="DNA POLYMERASE EPSILON CATALYTIC SUBUNIT A"/>
    <property type="match status" value="1"/>
</dbReference>
<keyword evidence="8 15" id="KW-0863">Zinc-finger</keyword>
<evidence type="ECO:0000256" key="6">
    <source>
        <dbReference type="ARBA" id="ARBA00022705"/>
    </source>
</evidence>
<evidence type="ECO:0000256" key="2">
    <source>
        <dbReference type="ARBA" id="ARBA00005755"/>
    </source>
</evidence>
<dbReference type="InterPro" id="IPR023211">
    <property type="entry name" value="DNA_pol_palm_dom_sf"/>
</dbReference>
<dbReference type="Gene3D" id="3.30.342.10">
    <property type="entry name" value="DNA Polymerase, chain B, domain 1"/>
    <property type="match status" value="1"/>
</dbReference>
<keyword evidence="19" id="KW-1185">Reference proteome</keyword>
<feature type="compositionally biased region" description="Basic and acidic residues" evidence="16">
    <location>
        <begin position="1233"/>
        <end position="1252"/>
    </location>
</feature>
<proteinExistence type="inferred from homology"/>
<dbReference type="CDD" id="cd05535">
    <property type="entry name" value="POLBc_epsilon"/>
    <property type="match status" value="1"/>
</dbReference>
<dbReference type="GO" id="GO:0006272">
    <property type="term" value="P:leading strand elongation"/>
    <property type="evidence" value="ECO:0007669"/>
    <property type="project" value="TreeGrafter"/>
</dbReference>
<dbReference type="PhylomeDB" id="B4R1G0"/>
<dbReference type="SUPFAM" id="SSF56672">
    <property type="entry name" value="DNA/RNA polymerases"/>
    <property type="match status" value="1"/>
</dbReference>
<dbReference type="InterPro" id="IPR043502">
    <property type="entry name" value="DNA/RNA_pol_sf"/>
</dbReference>
<evidence type="ECO:0000313" key="19">
    <source>
        <dbReference type="Proteomes" id="UP000000304"/>
    </source>
</evidence>
<accession>B4R1G0</accession>
<dbReference type="GO" id="GO:0006297">
    <property type="term" value="P:nucleotide-excision repair, DNA gap filling"/>
    <property type="evidence" value="ECO:0007669"/>
    <property type="project" value="TreeGrafter"/>
</dbReference>
<dbReference type="OrthoDB" id="10060449at2759"/>
<feature type="region of interest" description="Disordered" evidence="16">
    <location>
        <begin position="1817"/>
        <end position="1853"/>
    </location>
</feature>
<keyword evidence="5 15" id="KW-0548">Nucleotidyltransferase</keyword>
<evidence type="ECO:0000256" key="8">
    <source>
        <dbReference type="ARBA" id="ARBA00022771"/>
    </source>
</evidence>
<dbReference type="GO" id="GO:0008310">
    <property type="term" value="F:single-stranded DNA 3'-5' DNA exonuclease activity"/>
    <property type="evidence" value="ECO:0007669"/>
    <property type="project" value="TreeGrafter"/>
</dbReference>
<dbReference type="InterPro" id="IPR036397">
    <property type="entry name" value="RNaseH_sf"/>
</dbReference>
<dbReference type="EMBL" id="CM000364">
    <property type="protein sequence ID" value="EDX14046.1"/>
    <property type="molecule type" value="Genomic_DNA"/>
</dbReference>
<reference evidence="18 19" key="1">
    <citation type="journal article" date="2007" name="Nature">
        <title>Evolution of genes and genomes on the Drosophila phylogeny.</title>
        <authorList>
            <consortium name="Drosophila 12 Genomes Consortium"/>
            <person name="Clark A.G."/>
            <person name="Eisen M.B."/>
            <person name="Smith D.R."/>
            <person name="Bergman C.M."/>
            <person name="Oliver B."/>
            <person name="Markow T.A."/>
            <person name="Kaufman T.C."/>
            <person name="Kellis M."/>
            <person name="Gelbart W."/>
            <person name="Iyer V.N."/>
            <person name="Pollard D.A."/>
            <person name="Sackton T.B."/>
            <person name="Larracuente A.M."/>
            <person name="Singh N.D."/>
            <person name="Abad J.P."/>
            <person name="Abt D.N."/>
            <person name="Adryan B."/>
            <person name="Aguade M."/>
            <person name="Akashi H."/>
            <person name="Anderson W.W."/>
            <person name="Aquadro C.F."/>
            <person name="Ardell D.H."/>
            <person name="Arguello R."/>
            <person name="Artieri C.G."/>
            <person name="Barbash D.A."/>
            <person name="Barker D."/>
            <person name="Barsanti P."/>
            <person name="Batterham P."/>
            <person name="Batzoglou S."/>
            <person name="Begun D."/>
            <person name="Bhutkar A."/>
            <person name="Blanco E."/>
            <person name="Bosak S.A."/>
            <person name="Bradley R.K."/>
            <person name="Brand A.D."/>
            <person name="Brent M.R."/>
            <person name="Brooks A.N."/>
            <person name="Brown R.H."/>
            <person name="Butlin R.K."/>
            <person name="Caggese C."/>
            <person name="Calvi B.R."/>
            <person name="Bernardo de Carvalho A."/>
            <person name="Caspi A."/>
            <person name="Castrezana S."/>
            <person name="Celniker S.E."/>
            <person name="Chang J.L."/>
            <person name="Chapple C."/>
            <person name="Chatterji S."/>
            <person name="Chinwalla A."/>
            <person name="Civetta A."/>
            <person name="Clifton S.W."/>
            <person name="Comeron J.M."/>
            <person name="Costello J.C."/>
            <person name="Coyne J.A."/>
            <person name="Daub J."/>
            <person name="David R.G."/>
            <person name="Delcher A.L."/>
            <person name="Delehaunty K."/>
            <person name="Do C.B."/>
            <person name="Ebling H."/>
            <person name="Edwards K."/>
            <person name="Eickbush T."/>
            <person name="Evans J.D."/>
            <person name="Filipski A."/>
            <person name="Findeiss S."/>
            <person name="Freyhult E."/>
            <person name="Fulton L."/>
            <person name="Fulton R."/>
            <person name="Garcia A.C."/>
            <person name="Gardiner A."/>
            <person name="Garfield D.A."/>
            <person name="Garvin B.E."/>
            <person name="Gibson G."/>
            <person name="Gilbert D."/>
            <person name="Gnerre S."/>
            <person name="Godfrey J."/>
            <person name="Good R."/>
            <person name="Gotea V."/>
            <person name="Gravely B."/>
            <person name="Greenberg A.J."/>
            <person name="Griffiths-Jones S."/>
            <person name="Gross S."/>
            <person name="Guigo R."/>
            <person name="Gustafson E.A."/>
            <person name="Haerty W."/>
            <person name="Hahn M.W."/>
            <person name="Halligan D.L."/>
            <person name="Halpern A.L."/>
            <person name="Halter G.M."/>
            <person name="Han M.V."/>
            <person name="Heger A."/>
            <person name="Hillier L."/>
            <person name="Hinrichs A.S."/>
            <person name="Holmes I."/>
            <person name="Hoskins R.A."/>
            <person name="Hubisz M.J."/>
            <person name="Hultmark D."/>
            <person name="Huntley M.A."/>
            <person name="Jaffe D.B."/>
            <person name="Jagadeeshan S."/>
            <person name="Jeck W.R."/>
            <person name="Johnson J."/>
            <person name="Jones C.D."/>
            <person name="Jordan W.C."/>
            <person name="Karpen G.H."/>
            <person name="Kataoka E."/>
            <person name="Keightley P.D."/>
            <person name="Kheradpour P."/>
            <person name="Kirkness E.F."/>
            <person name="Koerich L.B."/>
            <person name="Kristiansen K."/>
            <person name="Kudrna D."/>
            <person name="Kulathinal R.J."/>
            <person name="Kumar S."/>
            <person name="Kwok R."/>
            <person name="Lander E."/>
            <person name="Langley C.H."/>
            <person name="Lapoint R."/>
            <person name="Lazzaro B.P."/>
            <person name="Lee S.J."/>
            <person name="Levesque L."/>
            <person name="Li R."/>
            <person name="Lin C.F."/>
            <person name="Lin M.F."/>
            <person name="Lindblad-Toh K."/>
            <person name="Llopart A."/>
            <person name="Long M."/>
            <person name="Low L."/>
            <person name="Lozovsky E."/>
            <person name="Lu J."/>
            <person name="Luo M."/>
            <person name="Machado C.A."/>
            <person name="Makalowski W."/>
            <person name="Marzo M."/>
            <person name="Matsuda M."/>
            <person name="Matzkin L."/>
            <person name="McAllister B."/>
            <person name="McBride C.S."/>
            <person name="McKernan B."/>
            <person name="McKernan K."/>
            <person name="Mendez-Lago M."/>
            <person name="Minx P."/>
            <person name="Mollenhauer M.U."/>
            <person name="Montooth K."/>
            <person name="Mount S.M."/>
            <person name="Mu X."/>
            <person name="Myers E."/>
            <person name="Negre B."/>
            <person name="Newfeld S."/>
            <person name="Nielsen R."/>
            <person name="Noor M.A."/>
            <person name="O'Grady P."/>
            <person name="Pachter L."/>
            <person name="Papaceit M."/>
            <person name="Parisi M.J."/>
            <person name="Parisi M."/>
            <person name="Parts L."/>
            <person name="Pedersen J.S."/>
            <person name="Pesole G."/>
            <person name="Phillippy A.M."/>
            <person name="Ponting C.P."/>
            <person name="Pop M."/>
            <person name="Porcelli D."/>
            <person name="Powell J.R."/>
            <person name="Prohaska S."/>
            <person name="Pruitt K."/>
            <person name="Puig M."/>
            <person name="Quesneville H."/>
            <person name="Ram K.R."/>
            <person name="Rand D."/>
            <person name="Rasmussen M.D."/>
            <person name="Reed L.K."/>
            <person name="Reenan R."/>
            <person name="Reily A."/>
            <person name="Remington K.A."/>
            <person name="Rieger T.T."/>
            <person name="Ritchie M.G."/>
            <person name="Robin C."/>
            <person name="Rogers Y.H."/>
            <person name="Rohde C."/>
            <person name="Rozas J."/>
            <person name="Rubenfield M.J."/>
            <person name="Ruiz A."/>
            <person name="Russo S."/>
            <person name="Salzberg S.L."/>
            <person name="Sanchez-Gracia A."/>
            <person name="Saranga D.J."/>
            <person name="Sato H."/>
            <person name="Schaeffer S.W."/>
            <person name="Schatz M.C."/>
            <person name="Schlenke T."/>
            <person name="Schwartz R."/>
            <person name="Segarra C."/>
            <person name="Singh R.S."/>
            <person name="Sirot L."/>
            <person name="Sirota M."/>
            <person name="Sisneros N.B."/>
            <person name="Smith C.D."/>
            <person name="Smith T.F."/>
            <person name="Spieth J."/>
            <person name="Stage D.E."/>
            <person name="Stark A."/>
            <person name="Stephan W."/>
            <person name="Strausberg R.L."/>
            <person name="Strempel S."/>
            <person name="Sturgill D."/>
            <person name="Sutton G."/>
            <person name="Sutton G.G."/>
            <person name="Tao W."/>
            <person name="Teichmann S."/>
            <person name="Tobari Y.N."/>
            <person name="Tomimura Y."/>
            <person name="Tsolas J.M."/>
            <person name="Valente V.L."/>
            <person name="Venter E."/>
            <person name="Venter J.C."/>
            <person name="Vicario S."/>
            <person name="Vieira F.G."/>
            <person name="Vilella A.J."/>
            <person name="Villasante A."/>
            <person name="Walenz B."/>
            <person name="Wang J."/>
            <person name="Wasserman M."/>
            <person name="Watts T."/>
            <person name="Wilson D."/>
            <person name="Wilson R.K."/>
            <person name="Wing R.A."/>
            <person name="Wolfner M.F."/>
            <person name="Wong A."/>
            <person name="Wong G.K."/>
            <person name="Wu C.I."/>
            <person name="Wu G."/>
            <person name="Yamamoto D."/>
            <person name="Yang H.P."/>
            <person name="Yang S.P."/>
            <person name="Yorke J.A."/>
            <person name="Yoshida K."/>
            <person name="Zdobnov E."/>
            <person name="Zhang P."/>
            <person name="Zhang Y."/>
            <person name="Zimin A.V."/>
            <person name="Baldwin J."/>
            <person name="Abdouelleil A."/>
            <person name="Abdulkadir J."/>
            <person name="Abebe A."/>
            <person name="Abera B."/>
            <person name="Abreu J."/>
            <person name="Acer S.C."/>
            <person name="Aftuck L."/>
            <person name="Alexander A."/>
            <person name="An P."/>
            <person name="Anderson E."/>
            <person name="Anderson S."/>
            <person name="Arachi H."/>
            <person name="Azer M."/>
            <person name="Bachantsang P."/>
            <person name="Barry A."/>
            <person name="Bayul T."/>
            <person name="Berlin A."/>
            <person name="Bessette D."/>
            <person name="Bloom T."/>
            <person name="Blye J."/>
            <person name="Boguslavskiy L."/>
            <person name="Bonnet C."/>
            <person name="Boukhgalter B."/>
            <person name="Bourzgui I."/>
            <person name="Brown A."/>
            <person name="Cahill P."/>
            <person name="Channer S."/>
            <person name="Cheshatsang Y."/>
            <person name="Chuda L."/>
            <person name="Citroen M."/>
            <person name="Collymore A."/>
            <person name="Cooke P."/>
            <person name="Costello M."/>
            <person name="D'Aco K."/>
            <person name="Daza R."/>
            <person name="De Haan G."/>
            <person name="DeGray S."/>
            <person name="DeMaso C."/>
            <person name="Dhargay N."/>
            <person name="Dooley K."/>
            <person name="Dooley E."/>
            <person name="Doricent M."/>
            <person name="Dorje P."/>
            <person name="Dorjee K."/>
            <person name="Dupes A."/>
            <person name="Elong R."/>
            <person name="Falk J."/>
            <person name="Farina A."/>
            <person name="Faro S."/>
            <person name="Ferguson D."/>
            <person name="Fisher S."/>
            <person name="Foley C.D."/>
            <person name="Franke A."/>
            <person name="Friedrich D."/>
            <person name="Gadbois L."/>
            <person name="Gearin G."/>
            <person name="Gearin C.R."/>
            <person name="Giannoukos G."/>
            <person name="Goode T."/>
            <person name="Graham J."/>
            <person name="Grandbois E."/>
            <person name="Grewal S."/>
            <person name="Gyaltsen K."/>
            <person name="Hafez N."/>
            <person name="Hagos B."/>
            <person name="Hall J."/>
            <person name="Henson C."/>
            <person name="Hollinger A."/>
            <person name="Honan T."/>
            <person name="Huard M.D."/>
            <person name="Hughes L."/>
            <person name="Hurhula B."/>
            <person name="Husby M.E."/>
            <person name="Kamat A."/>
            <person name="Kanga B."/>
            <person name="Kashin S."/>
            <person name="Khazanovich D."/>
            <person name="Kisner P."/>
            <person name="Lance K."/>
            <person name="Lara M."/>
            <person name="Lee W."/>
            <person name="Lennon N."/>
            <person name="Letendre F."/>
            <person name="LeVine R."/>
            <person name="Lipovsky A."/>
            <person name="Liu X."/>
            <person name="Liu J."/>
            <person name="Liu S."/>
            <person name="Lokyitsang T."/>
            <person name="Lokyitsang Y."/>
            <person name="Lubonja R."/>
            <person name="Lui A."/>
            <person name="MacDonald P."/>
            <person name="Magnisalis V."/>
            <person name="Maru K."/>
            <person name="Matthews C."/>
            <person name="McCusker W."/>
            <person name="McDonough S."/>
            <person name="Mehta T."/>
            <person name="Meldrim J."/>
            <person name="Meneus L."/>
            <person name="Mihai O."/>
            <person name="Mihalev A."/>
            <person name="Mihova T."/>
            <person name="Mittelman R."/>
            <person name="Mlenga V."/>
            <person name="Montmayeur A."/>
            <person name="Mulrain L."/>
            <person name="Navidi A."/>
            <person name="Naylor J."/>
            <person name="Negash T."/>
            <person name="Nguyen T."/>
            <person name="Nguyen N."/>
            <person name="Nicol R."/>
            <person name="Norbu C."/>
            <person name="Norbu N."/>
            <person name="Novod N."/>
            <person name="O'Neill B."/>
            <person name="Osman S."/>
            <person name="Markiewicz E."/>
            <person name="Oyono O.L."/>
            <person name="Patti C."/>
            <person name="Phunkhang P."/>
            <person name="Pierre F."/>
            <person name="Priest M."/>
            <person name="Raghuraman S."/>
            <person name="Rege F."/>
            <person name="Reyes R."/>
            <person name="Rise C."/>
            <person name="Rogov P."/>
            <person name="Ross K."/>
            <person name="Ryan E."/>
            <person name="Settipalli S."/>
            <person name="Shea T."/>
            <person name="Sherpa N."/>
            <person name="Shi L."/>
            <person name="Shih D."/>
            <person name="Sparrow T."/>
            <person name="Spaulding J."/>
            <person name="Stalker J."/>
            <person name="Stange-Thomann N."/>
            <person name="Stavropoulos S."/>
            <person name="Stone C."/>
            <person name="Strader C."/>
            <person name="Tesfaye S."/>
            <person name="Thomson T."/>
            <person name="Thoulutsang Y."/>
            <person name="Thoulutsang D."/>
            <person name="Topham K."/>
            <person name="Topping I."/>
            <person name="Tsamla T."/>
            <person name="Vassiliev H."/>
            <person name="Vo A."/>
            <person name="Wangchuk T."/>
            <person name="Wangdi T."/>
            <person name="Weiand M."/>
            <person name="Wilkinson J."/>
            <person name="Wilson A."/>
            <person name="Yadav S."/>
            <person name="Young G."/>
            <person name="Yu Q."/>
            <person name="Zembek L."/>
            <person name="Zhong D."/>
            <person name="Zimmer A."/>
            <person name="Zwirko Z."/>
            <person name="Jaffe D.B."/>
            <person name="Alvarez P."/>
            <person name="Brockman W."/>
            <person name="Butler J."/>
            <person name="Chin C."/>
            <person name="Gnerre S."/>
            <person name="Grabherr M."/>
            <person name="Kleber M."/>
            <person name="Mauceli E."/>
            <person name="MacCallum I."/>
        </authorList>
    </citation>
    <scope>NUCLEOTIDE SEQUENCE [LARGE SCALE GENOMIC DNA]</scope>
    <source>
        <strain evidence="19">white501</strain>
    </source>
</reference>
<evidence type="ECO:0000256" key="13">
    <source>
        <dbReference type="ARBA" id="ARBA00023125"/>
    </source>
</evidence>
<dbReference type="InterPro" id="IPR054475">
    <property type="entry name" value="Znf-DPOE"/>
</dbReference>
<comment type="function">
    <text evidence="15">DNA polymerase II participates in chromosomal DNA replication.</text>
</comment>
<dbReference type="Pfam" id="PF00136">
    <property type="entry name" value="DNA_pol_B"/>
    <property type="match status" value="1"/>
</dbReference>
<dbReference type="Gene3D" id="3.90.1600.10">
    <property type="entry name" value="Palm domain of DNA polymerase"/>
    <property type="match status" value="1"/>
</dbReference>
<dbReference type="GO" id="GO:0090592">
    <property type="term" value="P:DNA synthesis involved in DNA replication"/>
    <property type="evidence" value="ECO:0007669"/>
    <property type="project" value="EnsemblMetazoa"/>
</dbReference>
<dbReference type="FunFam" id="3.90.1600.10:FF:000006">
    <property type="entry name" value="DNA polymerase epsilon catalytic subunit"/>
    <property type="match status" value="1"/>
</dbReference>
<dbReference type="InterPro" id="IPR055191">
    <property type="entry name" value="POL2_thumb"/>
</dbReference>
<dbReference type="InterPro" id="IPR029703">
    <property type="entry name" value="POL2"/>
</dbReference>
<evidence type="ECO:0000256" key="11">
    <source>
        <dbReference type="ARBA" id="ARBA00023004"/>
    </source>
</evidence>
<evidence type="ECO:0000256" key="10">
    <source>
        <dbReference type="ARBA" id="ARBA00022932"/>
    </source>
</evidence>
<keyword evidence="3 15" id="KW-0004">4Fe-4S</keyword>
<feature type="domain" description="DNA polymerase epsilon catalytic subunit A C-terminal" evidence="17">
    <location>
        <begin position="1496"/>
        <end position="1798"/>
    </location>
</feature>
<keyword evidence="9 15" id="KW-0862">Zinc</keyword>
<comment type="cofactor">
    <cofactor evidence="15">
        <name>[4Fe-4S] cluster</name>
        <dbReference type="ChEBI" id="CHEBI:49883"/>
    </cofactor>
</comment>
<dbReference type="PANTHER" id="PTHR10670:SF0">
    <property type="entry name" value="DNA POLYMERASE EPSILON CATALYTIC SUBUNIT A"/>
    <property type="match status" value="1"/>
</dbReference>
<keyword evidence="10 15" id="KW-0239">DNA-directed DNA polymerase</keyword>
<sequence>MADSGKGKVLQNTGKFVSENRTEGDDFFNEAGYRQSRENDKIDSKYGFDRVKDSQERTGYLINMHSNEVLDEDRRLIAALDLFFIQMDGSRFKCTVAYQPYLLIRPEDNMHLEVARFLGRKYSGQISALEHITKEDLDLPNHLSGLQQQYIKLSFLNQTAMTKVRRELMSAVKRNQERQKSNTYYMQMLATSLAQSSAGSEDATLGKRQQDYMDCIVDIREHDVPYHVRVSIDLRIFCGQWYNIRCRSGVEMPTITCRPDILDRPEPVVLAFDIETTKLPLKFPDAQTDQVMMISYMIDGQGYLITNREIISSNVDDFEYTPKPEFEGNFIVFNEENEMQLLQRFFDHIMEVRPHIIVTYNGDFFDWPFVETRAAVYDLDMKQEIGFSKLRDGNYLSRPAIHMDCLCWVKRDSYLPVGSQGLKAVAKAKLRYDPVELDPEDMCRMAVEQPQVLANYSVSDAVATYYLYMKYVHPFIFALNTIIPMEPDEILRKGSGTLCETLLMVEAYHAQIVYPNKHQSELNKLSNEGHVLDSETYVGGHVEALESGVFRADIPCRFRLDPAMVKQLQEQVDAVLRHAIEVEEGIPLEKVLNLDEVRQEIVQGLQGLHDIPNRLEQPVIYHLDVGAMYPNIILTNRLQPSAMVSDLDCAACDFNKPGVRCKRSMDWLWRGEMLPASRNEFQRIQQQLETEKFPSLFPGGPQRAFHELSKEDQAAYEKKQGNSFYVDTVRAFPDRRYEYKGLTKVAKASVNAAVASGDAAEIKAAKGREVLYDSLQLAHKCILNSFYGYVMRRGARWHSMPMAGIVCLTGSNIITKAREIIERVGRPLELDTDGIWCILPGSFPQEFTIHTSHEKKKKINISYPNAVLNTMVKDHFTNDQYHELRKNKENNLPMYDIRDENSIFFEVDGPYLAMVLPAAKEEGKKLKKRYAVFNFDGSLAELKGFEVKRRGELQLIKNFQSSVFEAFLAGSTLEECYASVAKVADYWLDVLYSRGSNLPDSEVFVLISENKSMSKKLEEYGAQKSTSISTAKRLAEFLGEQMVKDAGLACKYIISKKPEGAPVTERAIPLAIFQSEPSVRRHHLRRWLKDNTMGDADIRDVLDWNYYIERLGGTIQKIITIPAALQGLANPVPRVQHPDWLHKKMLEKNDVLKQRRINEMFTSRPKPKPLATEEDKLADMEDLAGKDGGEGAAGCPIVTKRKRVQLEEEDEEEAQPQATTWRQALGAPPPIGETRKTIVERKKWKWQQDQRQRNRQASKRTRGEDPPVVRATGSTATLGGFLRRAQRTLLDQPWQIVQLVPVDDLGHFTVWALIGEELHKIKLTVPRIFYVNQRSAAPPEEGQLWRKVNRVLPRSRPVFNLYRYSVPEQLFRDNSLGMLADLATPDIEGIYETQMTLEFRALMDMGCICGVQREEARRLAQLATKDLETFSIEQLEQRPQTQVKYLASANNRLRKIYLYQHNTPTAKKEIWSLILMPSKKAYIFALDTVRANQMPTMRQLYTAERLALLKNLTAEEQDKIPVEDYTFEIYRHIQRALTTYKQEHQGPTILCLQTALAARKLSLAMPILLEFPQAQIHISDDASLLSGLDWQRQGSRAVILHFLNLNNVLDLMLDQCRYFHVPIGNMPPDTVLFGADLFFARLLQRHNFVLWWSASTMPDLGGREADDSRLLAEFEDSISVVQNMAGLYPEIVHFYRWVRSSNALLYDPALRRSLNNLMRKMFLRIIAEFKRLGATIIYADFNRIILSTGKKTVSDGLGYVDYIVQSLRNKEMFHSIQLSFEQCWNFMLWMDQANFSGIRGKLPKGIDETVSSIVSTTMIRDSERNQDDEEDEEEDAEIRDSVEGNEAEQDQEDELSLELNWTIGEHLPDENECREKFESLLTLFMQSLAEKKTTEQAIKDISHCAFDFILKLHKNYGKGKPSPGLELIRTLIKALSVDKTLAEQINELRRNMLRLVGIGEFSDLAEWEDPCDSHIINEVICKACNHCRDLDLCKDKHRAMKDGVPVWLCAQCYVAYDNEEIEMRMLDALQRKMMSYVLQDLSCSRCSEIKRENLAEFCTCAGNFVPLISGKDIQTLLGTFSKVAANHKMQLLQQTVHQALTTPR</sequence>
<gene>
    <name evidence="18" type="primary">Dsim\GD21012</name>
    <name evidence="18" type="ORF">Dsim_GD21012</name>
</gene>
<keyword evidence="4 15" id="KW-0808">Transferase</keyword>
<feature type="compositionally biased region" description="Acidic residues" evidence="16">
    <location>
        <begin position="1826"/>
        <end position="1853"/>
    </location>
</feature>
<dbReference type="GO" id="GO:0003677">
    <property type="term" value="F:DNA binding"/>
    <property type="evidence" value="ECO:0007669"/>
    <property type="project" value="UniProtKB-KW"/>
</dbReference>